<dbReference type="SUPFAM" id="SSF158710">
    <property type="entry name" value="PSPTO4464-like"/>
    <property type="match status" value="1"/>
</dbReference>
<evidence type="ECO:0000313" key="2">
    <source>
        <dbReference type="EMBL" id="BBH01391.1"/>
    </source>
</evidence>
<gene>
    <name evidence="2" type="ORF">Prudu_011643</name>
</gene>
<proteinExistence type="predicted"/>
<dbReference type="PANTHER" id="PTHR36898">
    <property type="entry name" value="OSJNBB0026I12.6 PROTEIN"/>
    <property type="match status" value="1"/>
</dbReference>
<dbReference type="AlphaFoldDB" id="A0A4Y1RB12"/>
<dbReference type="EMBL" id="AP019300">
    <property type="protein sequence ID" value="BBH01391.1"/>
    <property type="molecule type" value="Genomic_DNA"/>
</dbReference>
<feature type="region of interest" description="Disordered" evidence="1">
    <location>
        <begin position="359"/>
        <end position="395"/>
    </location>
</feature>
<name>A0A4Y1RB12_PRUDU</name>
<reference evidence="2" key="1">
    <citation type="journal article" date="2019" name="Science">
        <title>Mutation of a bHLH transcription factor allowed almond domestication.</title>
        <authorList>
            <person name="Sanchez-Perez R."/>
            <person name="Pavan S."/>
            <person name="Mazzeo R."/>
            <person name="Moldovan C."/>
            <person name="Aiese Cigliano R."/>
            <person name="Del Cueto J."/>
            <person name="Ricciardi F."/>
            <person name="Lotti C."/>
            <person name="Ricciardi L."/>
            <person name="Dicenta F."/>
            <person name="Lopez-Marques R.L."/>
            <person name="Lindberg Moller B."/>
        </authorList>
    </citation>
    <scope>NUCLEOTIDE SEQUENCE</scope>
</reference>
<protein>
    <submittedName>
        <fullName evidence="2">Uncharacterized protein</fullName>
    </submittedName>
</protein>
<accession>A0A4Y1RB12</accession>
<organism evidence="2">
    <name type="scientific">Prunus dulcis</name>
    <name type="common">Almond</name>
    <name type="synonym">Amygdalus dulcis</name>
    <dbReference type="NCBI Taxonomy" id="3755"/>
    <lineage>
        <taxon>Eukaryota</taxon>
        <taxon>Viridiplantae</taxon>
        <taxon>Streptophyta</taxon>
        <taxon>Embryophyta</taxon>
        <taxon>Tracheophyta</taxon>
        <taxon>Spermatophyta</taxon>
        <taxon>Magnoliopsida</taxon>
        <taxon>eudicotyledons</taxon>
        <taxon>Gunneridae</taxon>
        <taxon>Pentapetalae</taxon>
        <taxon>rosids</taxon>
        <taxon>fabids</taxon>
        <taxon>Rosales</taxon>
        <taxon>Rosaceae</taxon>
        <taxon>Amygdaloideae</taxon>
        <taxon>Amygdaleae</taxon>
        <taxon>Prunus</taxon>
    </lineage>
</organism>
<dbReference type="InterPro" id="IPR023153">
    <property type="entry name" value="DarP_sf"/>
</dbReference>
<dbReference type="InterPro" id="IPR006839">
    <property type="entry name" value="DarP"/>
</dbReference>
<dbReference type="CDD" id="cd16331">
    <property type="entry name" value="YjgA-like"/>
    <property type="match status" value="1"/>
</dbReference>
<dbReference type="Gene3D" id="1.10.60.30">
    <property type="entry name" value="PSPTO4464-like domains"/>
    <property type="match status" value="1"/>
</dbReference>
<dbReference type="Pfam" id="PF04751">
    <property type="entry name" value="DarP"/>
    <property type="match status" value="1"/>
</dbReference>
<feature type="compositionally biased region" description="Acidic residues" evidence="1">
    <location>
        <begin position="373"/>
        <end position="393"/>
    </location>
</feature>
<sequence>MANEMAKMPLTKQFVLFPFCPSSLAEEFGSQRQGLASVRFQPAGWGAAMEGLCRLGEMCWRPLIFGWEVSCESNRRFGIGRFRFFQILRLRLLSLFYIFRLRLLSSLVTNLCIVALQLEYIKKQGTENLHFPAISKFFNFTANSNSHVGLNFNYTAPIISIELFPTSWLGGSHGRTVFVAGHALEAVDFCLGGELQIQPQQQHCCTFHHLLYSPLLPVTTKTGSHRFSLTKVHLATCGVHKLLRGLRPSDYQDANIGSSGSGSDSDSVTYKSRNELKCHARRAVRWAMDLSSFSTPQIKRILRVASLDQDVLDAMILVKKFGPDVRQGKRRQFNYIGKMLQEVEPDLMDALIQATKDSDESKLQALSGPETLSIDDNEEQEEAEETDYEEEEEGSHIDVATRWFDGLINKDVQITNEVYSISNVEFDRQEILGTKSKYEKRSFGQIV</sequence>
<evidence type="ECO:0000256" key="1">
    <source>
        <dbReference type="SAM" id="MobiDB-lite"/>
    </source>
</evidence>
<dbReference type="PANTHER" id="PTHR36898:SF1">
    <property type="entry name" value="OS04G0250700 PROTEIN"/>
    <property type="match status" value="1"/>
</dbReference>